<evidence type="ECO:0000313" key="2">
    <source>
        <dbReference type="Proteomes" id="UP001596547"/>
    </source>
</evidence>
<organism evidence="1 2">
    <name type="scientific">Halomarina halobia</name>
    <dbReference type="NCBI Taxonomy" id="3033386"/>
    <lineage>
        <taxon>Archaea</taxon>
        <taxon>Methanobacteriati</taxon>
        <taxon>Methanobacteriota</taxon>
        <taxon>Stenosarchaea group</taxon>
        <taxon>Halobacteria</taxon>
        <taxon>Halobacteriales</taxon>
        <taxon>Natronomonadaceae</taxon>
        <taxon>Halomarina</taxon>
    </lineage>
</organism>
<dbReference type="GeneID" id="79316548"/>
<comment type="caution">
    <text evidence="1">The sequence shown here is derived from an EMBL/GenBank/DDBJ whole genome shotgun (WGS) entry which is preliminary data.</text>
</comment>
<reference evidence="1 2" key="1">
    <citation type="journal article" date="2019" name="Int. J. Syst. Evol. Microbiol.">
        <title>The Global Catalogue of Microorganisms (GCM) 10K type strain sequencing project: providing services to taxonomists for standard genome sequencing and annotation.</title>
        <authorList>
            <consortium name="The Broad Institute Genomics Platform"/>
            <consortium name="The Broad Institute Genome Sequencing Center for Infectious Disease"/>
            <person name="Wu L."/>
            <person name="Ma J."/>
        </authorList>
    </citation>
    <scope>NUCLEOTIDE SEQUENCE [LARGE SCALE GENOMIC DNA]</scope>
    <source>
        <strain evidence="1 2">PSR21</strain>
    </source>
</reference>
<accession>A0ABD6A8V6</accession>
<dbReference type="RefSeq" id="WP_276303937.1">
    <property type="nucleotide sequence ID" value="NZ_CP119992.1"/>
</dbReference>
<dbReference type="AlphaFoldDB" id="A0ABD6A8V6"/>
<protein>
    <recommendedName>
        <fullName evidence="3">Small CPxCG-related zinc finger protein</fullName>
    </recommendedName>
</protein>
<dbReference type="EMBL" id="JBHTBF010000002">
    <property type="protein sequence ID" value="MFC7316800.1"/>
    <property type="molecule type" value="Genomic_DNA"/>
</dbReference>
<proteinExistence type="predicted"/>
<gene>
    <name evidence="1" type="ORF">ACFQPE_08340</name>
</gene>
<evidence type="ECO:0000313" key="1">
    <source>
        <dbReference type="EMBL" id="MFC7316800.1"/>
    </source>
</evidence>
<evidence type="ECO:0008006" key="3">
    <source>
        <dbReference type="Google" id="ProtNLM"/>
    </source>
</evidence>
<name>A0ABD6A8V6_9EURY</name>
<sequence length="73" mass="8372">MEETARMELEPDAWHEADDGYYLDCPECGSPAHLMDIVEFGRCRGYLEDEGREDTDREPTCTATLQLELAWTS</sequence>
<dbReference type="Proteomes" id="UP001596547">
    <property type="component" value="Unassembled WGS sequence"/>
</dbReference>
<keyword evidence="2" id="KW-1185">Reference proteome</keyword>